<accession>A0A364V6C8</accession>
<dbReference type="PROSITE" id="PS00631">
    <property type="entry name" value="CYTOSOL_AP"/>
    <property type="match status" value="1"/>
</dbReference>
<dbReference type="RefSeq" id="WP_113630621.1">
    <property type="nucleotide sequence ID" value="NZ_QHCV01000034.1"/>
</dbReference>
<dbReference type="GO" id="GO:0070006">
    <property type="term" value="F:metalloaminopeptidase activity"/>
    <property type="evidence" value="ECO:0007669"/>
    <property type="project" value="InterPro"/>
</dbReference>
<dbReference type="GO" id="GO:0005737">
    <property type="term" value="C:cytoplasm"/>
    <property type="evidence" value="ECO:0007669"/>
    <property type="project" value="InterPro"/>
</dbReference>
<keyword evidence="11" id="KW-1185">Reference proteome</keyword>
<sequence length="492" mass="52196">MVPVPVIPQAIPQVTFGERASGSEVLDVRICERSQGGPGVELAADGVWDVFVPGEPRQVLDLTEGAEFNDAGWRGAGAQLIRRLNTVIAGHPVRAKKHLVQVEVPSGAVAAQVRSFVIGVIVGGHTYRISNERSQPRVRNVHFTLAGSLAGAAKASRSRVLDKAVSAGVRLGAATCLSRDLANTPSNVKSPQWLARQAKSVIEGIDGVKVKLRDQQWLEDKGFGGILAVGRGSEHPPMLIELVWDPERVGIKRRSGTVVLVGKGVTFDTGGYSLKPSAGMQTMRTDMTGGASVIAAFRELATAQVPRKIVALVPTAENMISGGAYRPGDVVEHYGGITTEVTNTDAEGRMLLADALSYGGKKYRPTTLVSLATLTGAAKVALGLRTGAVFSEDWNTAVKLARRGAAVGENWWPMPQPAYLRAEVKSALADVSQTPKGPGAITAAMFLREFTRGIPLIHLDIAGPGRAESEYNEVTPLGTGFAARTLVQWLGR</sequence>
<dbReference type="EMBL" id="QHCV01000034">
    <property type="protein sequence ID" value="RAV32179.1"/>
    <property type="molecule type" value="Genomic_DNA"/>
</dbReference>
<dbReference type="SUPFAM" id="SSF53187">
    <property type="entry name" value="Zn-dependent exopeptidases"/>
    <property type="match status" value="1"/>
</dbReference>
<keyword evidence="3" id="KW-0645">Protease</keyword>
<dbReference type="CDD" id="cd00433">
    <property type="entry name" value="Peptidase_M17"/>
    <property type="match status" value="1"/>
</dbReference>
<evidence type="ECO:0000256" key="1">
    <source>
        <dbReference type="ARBA" id="ARBA00009528"/>
    </source>
</evidence>
<comment type="caution">
    <text evidence="10">The sequence shown here is derived from an EMBL/GenBank/DDBJ whole genome shotgun (WGS) entry which is preliminary data.</text>
</comment>
<feature type="domain" description="Cytosol aminopeptidase" evidence="9">
    <location>
        <begin position="343"/>
        <end position="350"/>
    </location>
</feature>
<dbReference type="Pfam" id="PF00883">
    <property type="entry name" value="Peptidase_M17"/>
    <property type="match status" value="1"/>
</dbReference>
<name>A0A364V6C8_9CORY</name>
<evidence type="ECO:0000313" key="11">
    <source>
        <dbReference type="Proteomes" id="UP000251577"/>
    </source>
</evidence>
<dbReference type="PRINTS" id="PR00481">
    <property type="entry name" value="LAMNOPPTDASE"/>
</dbReference>
<dbReference type="PANTHER" id="PTHR11963:SF23">
    <property type="entry name" value="CYTOSOL AMINOPEPTIDASE"/>
    <property type="match status" value="1"/>
</dbReference>
<dbReference type="AlphaFoldDB" id="A0A364V6C8"/>
<evidence type="ECO:0000256" key="4">
    <source>
        <dbReference type="ARBA" id="ARBA00022801"/>
    </source>
</evidence>
<evidence type="ECO:0000256" key="8">
    <source>
        <dbReference type="ARBA" id="ARBA00050061"/>
    </source>
</evidence>
<keyword evidence="2" id="KW-0031">Aminopeptidase</keyword>
<evidence type="ECO:0000256" key="2">
    <source>
        <dbReference type="ARBA" id="ARBA00022438"/>
    </source>
</evidence>
<gene>
    <name evidence="10" type="ORF">DLJ54_04520</name>
</gene>
<evidence type="ECO:0000259" key="9">
    <source>
        <dbReference type="PROSITE" id="PS00631"/>
    </source>
</evidence>
<evidence type="ECO:0000256" key="3">
    <source>
        <dbReference type="ARBA" id="ARBA00022670"/>
    </source>
</evidence>
<dbReference type="InterPro" id="IPR011356">
    <property type="entry name" value="Leucine_aapep/pepB"/>
</dbReference>
<comment type="function">
    <text evidence="6">Presumably involved in the processing and regular turnover of intracellular proteins. Catalyzes the removal of unsubstituted N-terminal amino acids from various peptides.</text>
</comment>
<keyword evidence="4" id="KW-0378">Hydrolase</keyword>
<reference evidence="10 11" key="1">
    <citation type="journal article" date="2018" name="Syst. Appl. Microbiol.">
        <title>Corynebacterium heidelbergense sp. nov., isolated from the preen glands of Egyptian geese (Alopochen aegyptiacus).</title>
        <authorList>
            <person name="Braun M.S."/>
            <person name="Wang E."/>
            <person name="Zimmermann S."/>
            <person name="Wink M."/>
        </authorList>
    </citation>
    <scope>NUCLEOTIDE SEQUENCE [LARGE SCALE GENOMIC DNA]</scope>
    <source>
        <strain evidence="10 11">647</strain>
    </source>
</reference>
<dbReference type="InterPro" id="IPR000819">
    <property type="entry name" value="Peptidase_M17_C"/>
</dbReference>
<evidence type="ECO:0000256" key="6">
    <source>
        <dbReference type="ARBA" id="ARBA00049972"/>
    </source>
</evidence>
<proteinExistence type="inferred from homology"/>
<evidence type="ECO:0000313" key="10">
    <source>
        <dbReference type="EMBL" id="RAV32179.1"/>
    </source>
</evidence>
<protein>
    <recommendedName>
        <fullName evidence="7">Probable cytosol aminopeptidase</fullName>
    </recommendedName>
    <alternativeName>
        <fullName evidence="8">Leucine aminopeptidase</fullName>
    </alternativeName>
    <alternativeName>
        <fullName evidence="5">Leucyl aminopeptidase</fullName>
    </alternativeName>
</protein>
<evidence type="ECO:0000256" key="5">
    <source>
        <dbReference type="ARBA" id="ARBA00033172"/>
    </source>
</evidence>
<dbReference type="Gene3D" id="3.40.630.10">
    <property type="entry name" value="Zn peptidases"/>
    <property type="match status" value="1"/>
</dbReference>
<dbReference type="Proteomes" id="UP000251577">
    <property type="component" value="Unassembled WGS sequence"/>
</dbReference>
<comment type="similarity">
    <text evidence="1">Belongs to the peptidase M17 family.</text>
</comment>
<dbReference type="PANTHER" id="PTHR11963">
    <property type="entry name" value="LEUCINE AMINOPEPTIDASE-RELATED"/>
    <property type="match status" value="1"/>
</dbReference>
<evidence type="ECO:0000256" key="7">
    <source>
        <dbReference type="ARBA" id="ARBA00050021"/>
    </source>
</evidence>
<organism evidence="10 11">
    <name type="scientific">Corynebacterium heidelbergense</name>
    <dbReference type="NCBI Taxonomy" id="2055947"/>
    <lineage>
        <taxon>Bacteria</taxon>
        <taxon>Bacillati</taxon>
        <taxon>Actinomycetota</taxon>
        <taxon>Actinomycetes</taxon>
        <taxon>Mycobacteriales</taxon>
        <taxon>Corynebacteriaceae</taxon>
        <taxon>Corynebacterium</taxon>
    </lineage>
</organism>
<dbReference type="GO" id="GO:0006508">
    <property type="term" value="P:proteolysis"/>
    <property type="evidence" value="ECO:0007669"/>
    <property type="project" value="UniProtKB-KW"/>
</dbReference>
<dbReference type="GO" id="GO:0030145">
    <property type="term" value="F:manganese ion binding"/>
    <property type="evidence" value="ECO:0007669"/>
    <property type="project" value="InterPro"/>
</dbReference>